<comment type="caution">
    <text evidence="2">The sequence shown here is derived from an EMBL/GenBank/DDBJ whole genome shotgun (WGS) entry which is preliminary data.</text>
</comment>
<protein>
    <submittedName>
        <fullName evidence="2">Uncharacterized protein</fullName>
    </submittedName>
</protein>
<sequence length="248" mass="26528">MKARTYALALGALLASQSWAHDAEGIHSAKSDKADAAFDLVHTRVFKDGNDLVFEQLVDGQAGSRTPSPKGSFARAEVYSYVWPTSLDSSAVGFEKESGILALALTSHPDFDDTPQLDENRDGKKDNDGGLWHSHWVVLSKDASCGPSGLKVRDIPEGAKPKLPATWPGAPIYIDSPGYELNVKANAAQIRVPLAAVGFPASFNYDGVTAALQVNADLHNPLLCVSSVWDVASGDLSLPATWKLKEDK</sequence>
<evidence type="ECO:0000313" key="2">
    <source>
        <dbReference type="EMBL" id="MBM7060736.1"/>
    </source>
</evidence>
<name>A0ABS2IC95_9GAMM</name>
<keyword evidence="3" id="KW-1185">Reference proteome</keyword>
<proteinExistence type="predicted"/>
<evidence type="ECO:0000256" key="1">
    <source>
        <dbReference type="SAM" id="SignalP"/>
    </source>
</evidence>
<feature type="chain" id="PRO_5045442526" evidence="1">
    <location>
        <begin position="21"/>
        <end position="248"/>
    </location>
</feature>
<evidence type="ECO:0000313" key="3">
    <source>
        <dbReference type="Proteomes" id="UP000717995"/>
    </source>
</evidence>
<dbReference type="RefSeq" id="WP_205347923.1">
    <property type="nucleotide sequence ID" value="NZ_JAFEUP010000002.1"/>
</dbReference>
<dbReference type="Proteomes" id="UP000717995">
    <property type="component" value="Unassembled WGS sequence"/>
</dbReference>
<organism evidence="2 3">
    <name type="scientific">Zestomonas insulae</name>
    <dbReference type="NCBI Taxonomy" id="2809017"/>
    <lineage>
        <taxon>Bacteria</taxon>
        <taxon>Pseudomonadati</taxon>
        <taxon>Pseudomonadota</taxon>
        <taxon>Gammaproteobacteria</taxon>
        <taxon>Pseudomonadales</taxon>
        <taxon>Pseudomonadaceae</taxon>
        <taxon>Zestomonas</taxon>
    </lineage>
</organism>
<accession>A0ABS2IC95</accession>
<feature type="signal peptide" evidence="1">
    <location>
        <begin position="1"/>
        <end position="20"/>
    </location>
</feature>
<reference evidence="2 3" key="1">
    <citation type="submission" date="2021-02" db="EMBL/GenBank/DDBJ databases">
        <authorList>
            <person name="Lee D.-H."/>
        </authorList>
    </citation>
    <scope>NUCLEOTIDE SEQUENCE [LARGE SCALE GENOMIC DNA]</scope>
    <source>
        <strain evidence="2 3">UL073</strain>
    </source>
</reference>
<dbReference type="EMBL" id="JAFEUP010000002">
    <property type="protein sequence ID" value="MBM7060736.1"/>
    <property type="molecule type" value="Genomic_DNA"/>
</dbReference>
<keyword evidence="1" id="KW-0732">Signal</keyword>
<gene>
    <name evidence="2" type="ORF">JQX08_08440</name>
</gene>